<feature type="signal peptide" evidence="2">
    <location>
        <begin position="1"/>
        <end position="20"/>
    </location>
</feature>
<evidence type="ECO:0008006" key="4">
    <source>
        <dbReference type="Google" id="ProtNLM"/>
    </source>
</evidence>
<feature type="compositionally biased region" description="Basic and acidic residues" evidence="1">
    <location>
        <begin position="209"/>
        <end position="230"/>
    </location>
</feature>
<dbReference type="EMBL" id="GBHO01022370">
    <property type="protein sequence ID" value="JAG21234.1"/>
    <property type="molecule type" value="Transcribed_RNA"/>
</dbReference>
<feature type="compositionally biased region" description="Basic and acidic residues" evidence="1">
    <location>
        <begin position="130"/>
        <end position="173"/>
    </location>
</feature>
<evidence type="ECO:0000256" key="2">
    <source>
        <dbReference type="SAM" id="SignalP"/>
    </source>
</evidence>
<evidence type="ECO:0000256" key="1">
    <source>
        <dbReference type="SAM" id="MobiDB-lite"/>
    </source>
</evidence>
<feature type="compositionally biased region" description="Basic and acidic residues" evidence="1">
    <location>
        <begin position="111"/>
        <end position="122"/>
    </location>
</feature>
<reference evidence="3" key="2">
    <citation type="submission" date="2014-07" db="EMBL/GenBank/DDBJ databases">
        <authorList>
            <person name="Hull J."/>
        </authorList>
    </citation>
    <scope>NUCLEOTIDE SEQUENCE</scope>
</reference>
<feature type="compositionally biased region" description="Low complexity" evidence="1">
    <location>
        <begin position="258"/>
        <end position="278"/>
    </location>
</feature>
<sequence>MLFRVGVLIVLGMVMISSEGRSIDQAAALNFPNQGNYHDYAEQQDYPEQQGEVDRSARDVQETGYQPQKEFVREESNSNVAGAAYQARANGDDDDLEQQPPNNAQVGLDGRAMDERGMKKEDDAVDSDVAEQREIAEQQEVAEQRDAADQRDVAESRDIGEQRDVAEQREDSLRQNSNVDPVEVGRGGDAANFRPPRDNGAIQALQEAARTEMARGDAGEVGFEEPHDQAAGRPINEAEQAGAEQEHSYNNYNYAQEQDGAADGPEQQQQGAAANEENVPPAQYEQAVNEQAGN</sequence>
<feature type="compositionally biased region" description="Basic and acidic residues" evidence="1">
    <location>
        <begin position="52"/>
        <end position="61"/>
    </location>
</feature>
<keyword evidence="2" id="KW-0732">Signal</keyword>
<reference evidence="3" key="1">
    <citation type="journal article" date="2014" name="PLoS ONE">
        <title>Transcriptome-Based Identification of ABC Transporters in the Western Tarnished Plant Bug Lygus hesperus.</title>
        <authorList>
            <person name="Hull J.J."/>
            <person name="Chaney K."/>
            <person name="Geib S.M."/>
            <person name="Fabrick J.A."/>
            <person name="Brent C.S."/>
            <person name="Walsh D."/>
            <person name="Lavine L.C."/>
        </authorList>
    </citation>
    <scope>NUCLEOTIDE SEQUENCE</scope>
</reference>
<protein>
    <recommendedName>
        <fullName evidence="4">Midasin</fullName>
    </recommendedName>
</protein>
<proteinExistence type="predicted"/>
<dbReference type="AlphaFoldDB" id="A0A0A9XMP8"/>
<feature type="region of interest" description="Disordered" evidence="1">
    <location>
        <begin position="45"/>
        <end position="294"/>
    </location>
</feature>
<name>A0A0A9XMP8_LYGHE</name>
<feature type="chain" id="PRO_5002053047" description="Midasin" evidence="2">
    <location>
        <begin position="21"/>
        <end position="294"/>
    </location>
</feature>
<gene>
    <name evidence="3" type="ORF">CM83_14609</name>
</gene>
<organism evidence="3">
    <name type="scientific">Lygus hesperus</name>
    <name type="common">Western plant bug</name>
    <dbReference type="NCBI Taxonomy" id="30085"/>
    <lineage>
        <taxon>Eukaryota</taxon>
        <taxon>Metazoa</taxon>
        <taxon>Ecdysozoa</taxon>
        <taxon>Arthropoda</taxon>
        <taxon>Hexapoda</taxon>
        <taxon>Insecta</taxon>
        <taxon>Pterygota</taxon>
        <taxon>Neoptera</taxon>
        <taxon>Paraneoptera</taxon>
        <taxon>Hemiptera</taxon>
        <taxon>Heteroptera</taxon>
        <taxon>Panheteroptera</taxon>
        <taxon>Cimicomorpha</taxon>
        <taxon>Miridae</taxon>
        <taxon>Mirini</taxon>
        <taxon>Lygus</taxon>
    </lineage>
</organism>
<evidence type="ECO:0000313" key="3">
    <source>
        <dbReference type="EMBL" id="JAG21234.1"/>
    </source>
</evidence>
<accession>A0A0A9XMP8</accession>